<feature type="transmembrane region" description="Helical" evidence="5">
    <location>
        <begin position="276"/>
        <end position="296"/>
    </location>
</feature>
<dbReference type="InterPro" id="IPR036259">
    <property type="entry name" value="MFS_trans_sf"/>
</dbReference>
<feature type="transmembrane region" description="Helical" evidence="5">
    <location>
        <begin position="302"/>
        <end position="321"/>
    </location>
</feature>
<evidence type="ECO:0000256" key="4">
    <source>
        <dbReference type="ARBA" id="ARBA00023136"/>
    </source>
</evidence>
<dbReference type="SUPFAM" id="SSF103473">
    <property type="entry name" value="MFS general substrate transporter"/>
    <property type="match status" value="1"/>
</dbReference>
<feature type="transmembrane region" description="Helical" evidence="5">
    <location>
        <begin position="110"/>
        <end position="132"/>
    </location>
</feature>
<dbReference type="PRINTS" id="PR01035">
    <property type="entry name" value="TCRTETA"/>
</dbReference>
<dbReference type="Pfam" id="PF06779">
    <property type="entry name" value="MFS_4"/>
    <property type="match status" value="1"/>
</dbReference>
<feature type="transmembrane region" description="Helical" evidence="5">
    <location>
        <begin position="81"/>
        <end position="98"/>
    </location>
</feature>
<evidence type="ECO:0000256" key="3">
    <source>
        <dbReference type="ARBA" id="ARBA00022989"/>
    </source>
</evidence>
<dbReference type="PANTHER" id="PTHR23537:SF1">
    <property type="entry name" value="SUGAR TRANSPORTER"/>
    <property type="match status" value="1"/>
</dbReference>
<feature type="transmembrane region" description="Helical" evidence="5">
    <location>
        <begin position="166"/>
        <end position="184"/>
    </location>
</feature>
<reference evidence="6 7" key="1">
    <citation type="submission" date="2018-01" db="EMBL/GenBank/DDBJ databases">
        <title>Whole genome analyses suggest that Burkholderia sensu lato contains two further novel genera in the rhizoxinica-symbiotica group Mycetohabitans gen. nov., and Trinickia gen. nov.: implications for the evolution of diazotrophy and nodulation in the Burkholderiaceae.</title>
        <authorList>
            <person name="Estrada-de los Santos P."/>
            <person name="Palmer M."/>
            <person name="Chavez-Ramirez B."/>
            <person name="Beukes C."/>
            <person name="Steenkamp E.T."/>
            <person name="Hirsch A.M."/>
            <person name="Manyaka P."/>
            <person name="Maluk M."/>
            <person name="Lafos M."/>
            <person name="Crook M."/>
            <person name="Gross E."/>
            <person name="Simon M.F."/>
            <person name="Bueno dos Reis Junior F."/>
            <person name="Poole P.S."/>
            <person name="Venter S.N."/>
            <person name="James E.K."/>
        </authorList>
    </citation>
    <scope>NUCLEOTIDE SEQUENCE [LARGE SCALE GENOMIC DNA]</scope>
    <source>
        <strain evidence="6 7">GIMN1.004</strain>
    </source>
</reference>
<feature type="transmembrane region" description="Helical" evidence="5">
    <location>
        <begin position="139"/>
        <end position="160"/>
    </location>
</feature>
<feature type="transmembrane region" description="Helical" evidence="5">
    <location>
        <begin position="12"/>
        <end position="34"/>
    </location>
</feature>
<keyword evidence="2 5" id="KW-0812">Transmembrane</keyword>
<evidence type="ECO:0000313" key="7">
    <source>
        <dbReference type="Proteomes" id="UP000235616"/>
    </source>
</evidence>
<comment type="subcellular location">
    <subcellularLocation>
        <location evidence="1">Membrane</location>
        <topology evidence="1">Multi-pass membrane protein</topology>
    </subcellularLocation>
</comment>
<dbReference type="CDD" id="cd06180">
    <property type="entry name" value="MFS_YjiJ"/>
    <property type="match status" value="1"/>
</dbReference>
<feature type="transmembrane region" description="Helical" evidence="5">
    <location>
        <begin position="249"/>
        <end position="269"/>
    </location>
</feature>
<organism evidence="6 7">
    <name type="scientific">Trinickia dabaoshanensis</name>
    <dbReference type="NCBI Taxonomy" id="564714"/>
    <lineage>
        <taxon>Bacteria</taxon>
        <taxon>Pseudomonadati</taxon>
        <taxon>Pseudomonadota</taxon>
        <taxon>Betaproteobacteria</taxon>
        <taxon>Burkholderiales</taxon>
        <taxon>Burkholderiaceae</taxon>
        <taxon>Trinickia</taxon>
    </lineage>
</organism>
<dbReference type="PANTHER" id="PTHR23537">
    <property type="match status" value="1"/>
</dbReference>
<feature type="transmembrane region" description="Helical" evidence="5">
    <location>
        <begin position="366"/>
        <end position="384"/>
    </location>
</feature>
<comment type="caution">
    <text evidence="6">The sequence shown here is derived from an EMBL/GenBank/DDBJ whole genome shotgun (WGS) entry which is preliminary data.</text>
</comment>
<feature type="transmembrane region" description="Helical" evidence="5">
    <location>
        <begin position="215"/>
        <end position="237"/>
    </location>
</feature>
<feature type="transmembrane region" description="Helical" evidence="5">
    <location>
        <begin position="46"/>
        <end position="69"/>
    </location>
</feature>
<dbReference type="EMBL" id="PNYA01000005">
    <property type="protein sequence ID" value="PMS21765.1"/>
    <property type="molecule type" value="Genomic_DNA"/>
</dbReference>
<evidence type="ECO:0000256" key="2">
    <source>
        <dbReference type="ARBA" id="ARBA00022692"/>
    </source>
</evidence>
<keyword evidence="4 5" id="KW-0472">Membrane</keyword>
<dbReference type="GO" id="GO:0005886">
    <property type="term" value="C:plasma membrane"/>
    <property type="evidence" value="ECO:0007669"/>
    <property type="project" value="TreeGrafter"/>
</dbReference>
<dbReference type="Gene3D" id="1.20.1250.20">
    <property type="entry name" value="MFS general substrate transporter like domains"/>
    <property type="match status" value="2"/>
</dbReference>
<dbReference type="OrthoDB" id="9797953at2"/>
<feature type="transmembrane region" description="Helical" evidence="5">
    <location>
        <begin position="333"/>
        <end position="354"/>
    </location>
</feature>
<evidence type="ECO:0000256" key="5">
    <source>
        <dbReference type="SAM" id="Phobius"/>
    </source>
</evidence>
<evidence type="ECO:0000313" key="6">
    <source>
        <dbReference type="EMBL" id="PMS21765.1"/>
    </source>
</evidence>
<gene>
    <name evidence="6" type="ORF">C0Z18_07470</name>
</gene>
<dbReference type="InterPro" id="IPR010645">
    <property type="entry name" value="MFS_4"/>
</dbReference>
<dbReference type="Proteomes" id="UP000235616">
    <property type="component" value="Unassembled WGS sequence"/>
</dbReference>
<dbReference type="AlphaFoldDB" id="A0A2N7VX85"/>
<dbReference type="GO" id="GO:0022857">
    <property type="term" value="F:transmembrane transporter activity"/>
    <property type="evidence" value="ECO:0007669"/>
    <property type="project" value="InterPro"/>
</dbReference>
<evidence type="ECO:0000256" key="1">
    <source>
        <dbReference type="ARBA" id="ARBA00004141"/>
    </source>
</evidence>
<accession>A0A2N7VX85</accession>
<keyword evidence="7" id="KW-1185">Reference proteome</keyword>
<keyword evidence="3 5" id="KW-1133">Transmembrane helix</keyword>
<protein>
    <submittedName>
        <fullName evidence="6">MFS transporter</fullName>
    </submittedName>
</protein>
<dbReference type="RefSeq" id="WP_102644829.1">
    <property type="nucleotide sequence ID" value="NZ_PNYA01000005.1"/>
</dbReference>
<proteinExistence type="predicted"/>
<sequence length="388" mass="40197">MDSTFEHVRRAPLAESLAGALVLAVGMGFGRFSFTGMYPIMVKEAVMTVSAGSLAACANYVGYLLGALAMSRVGDRHAARATRFAMAGTVFCLALLAFHPSVPMLIATRFVAGAMSAVSLVAASVWLLHVVGHRHGAPVLYAGVGAGIAISAEAIVLGQASRLGAPALWLLLGAVAAALSALAWPKIVHGAARHADDTRLINQASSPPRSSIAPWTLVAAYGFAGFGYIVTATYLPLLIKTMLPHVDAVQVWAAFGLAAVPSCFVWHAWHERVGTRAALVANLAIQAIGVVLPAFAHRPWAYLASAVLVGGTFVGTVTIIMPAAKHVAHTVKFNLMATLTAAYGLGQIAGPLLSDRLAAHTHSFDQPLVAAGAALVLAASMCVSRRSS</sequence>
<dbReference type="InterPro" id="IPR001958">
    <property type="entry name" value="Tet-R_TetA/multi-R_MdtG-like"/>
</dbReference>
<name>A0A2N7VX85_9BURK</name>